<protein>
    <recommendedName>
        <fullName evidence="2">E3 ubiquitin-protein ligase CHFR</fullName>
    </recommendedName>
</protein>
<evidence type="ECO:0000256" key="7">
    <source>
        <dbReference type="SAM" id="Coils"/>
    </source>
</evidence>
<organism evidence="11">
    <name type="scientific">Noctiluca scintillans</name>
    <name type="common">Sea sparkle</name>
    <name type="synonym">Red tide dinoflagellate</name>
    <dbReference type="NCBI Taxonomy" id="2966"/>
    <lineage>
        <taxon>Eukaryota</taxon>
        <taxon>Sar</taxon>
        <taxon>Alveolata</taxon>
        <taxon>Dinophyceae</taxon>
        <taxon>Noctilucales</taxon>
        <taxon>Noctilucaceae</taxon>
        <taxon>Noctiluca</taxon>
    </lineage>
</organism>
<dbReference type="InterPro" id="IPR013083">
    <property type="entry name" value="Znf_RING/FYVE/PHD"/>
</dbReference>
<reference evidence="11" key="1">
    <citation type="submission" date="2021-01" db="EMBL/GenBank/DDBJ databases">
        <authorList>
            <person name="Corre E."/>
            <person name="Pelletier E."/>
            <person name="Niang G."/>
            <person name="Scheremetjew M."/>
            <person name="Finn R."/>
            <person name="Kale V."/>
            <person name="Holt S."/>
            <person name="Cochrane G."/>
            <person name="Meng A."/>
            <person name="Brown T."/>
            <person name="Cohen L."/>
        </authorList>
    </citation>
    <scope>NUCLEOTIDE SEQUENCE</scope>
</reference>
<sequence length="429" mass="47893">MANEPPRKRARTKLARKSEGGGPGGSCEAVDLGCAGEREESRPSSVPTPLGTGDAVVATASSSSTAWRAVLRLAPTCRPSMSVHPQLDVDKDVVTFGRLPSCNVVLDSTRAPQMISRLHGRLVRRMEDGKPQWLIVDNKSLNGILVNGVPISEERPLQSGDVITFGRVMAPPEFEFVFEVTVPEKEALSATAVEELQQQMARIAELQRELDEEREQKRVEAQQRRQATKSSLDVAELHSELVCSICQDWLVHAATIECSHTFCWSCISTWMCHKRFACPLCRQPVARQPLRSRALDAIVQKSVMQLDHGERAEYGQRVASAAKALEKSRRLHVELESSVNAALNRGKGFFHIDSRWSRRDRETFATGVKEYSGETRETYCRLTGLTVQWVHSADLAKLTQALENLEISDVECALEDDIRQRLLMFLQYG</sequence>
<dbReference type="AlphaFoldDB" id="A0A7S0ZZM0"/>
<dbReference type="Pfam" id="PF13923">
    <property type="entry name" value="zf-C3HC4_2"/>
    <property type="match status" value="1"/>
</dbReference>
<dbReference type="InterPro" id="IPR000253">
    <property type="entry name" value="FHA_dom"/>
</dbReference>
<evidence type="ECO:0000256" key="5">
    <source>
        <dbReference type="ARBA" id="ARBA00022833"/>
    </source>
</evidence>
<dbReference type="InterPro" id="IPR008984">
    <property type="entry name" value="SMAD_FHA_dom_sf"/>
</dbReference>
<evidence type="ECO:0000256" key="3">
    <source>
        <dbReference type="ARBA" id="ARBA00022723"/>
    </source>
</evidence>
<dbReference type="PROSITE" id="PS00518">
    <property type="entry name" value="ZF_RING_1"/>
    <property type="match status" value="1"/>
</dbReference>
<dbReference type="GO" id="GO:0005634">
    <property type="term" value="C:nucleus"/>
    <property type="evidence" value="ECO:0007669"/>
    <property type="project" value="TreeGrafter"/>
</dbReference>
<dbReference type="Gene3D" id="2.60.200.20">
    <property type="match status" value="1"/>
</dbReference>
<feature type="domain" description="RING-type" evidence="10">
    <location>
        <begin position="243"/>
        <end position="282"/>
    </location>
</feature>
<evidence type="ECO:0000259" key="9">
    <source>
        <dbReference type="PROSITE" id="PS50006"/>
    </source>
</evidence>
<name>A0A7S0ZZM0_NOCSC</name>
<keyword evidence="7" id="KW-0175">Coiled coil</keyword>
<evidence type="ECO:0000256" key="1">
    <source>
        <dbReference type="ARBA" id="ARBA00005797"/>
    </source>
</evidence>
<evidence type="ECO:0000259" key="10">
    <source>
        <dbReference type="PROSITE" id="PS50089"/>
    </source>
</evidence>
<dbReference type="SUPFAM" id="SSF57850">
    <property type="entry name" value="RING/U-box"/>
    <property type="match status" value="1"/>
</dbReference>
<gene>
    <name evidence="11" type="ORF">NSCI0253_LOCUS11971</name>
</gene>
<dbReference type="SMART" id="SM00240">
    <property type="entry name" value="FHA"/>
    <property type="match status" value="1"/>
</dbReference>
<dbReference type="PROSITE" id="PS50089">
    <property type="entry name" value="ZF_RING_2"/>
    <property type="match status" value="1"/>
</dbReference>
<dbReference type="InterPro" id="IPR052256">
    <property type="entry name" value="E3_ubiquitin-ligase_CHFR"/>
</dbReference>
<dbReference type="SUPFAM" id="SSF49879">
    <property type="entry name" value="SMAD/FHA domain"/>
    <property type="match status" value="1"/>
</dbReference>
<dbReference type="InterPro" id="IPR001841">
    <property type="entry name" value="Znf_RING"/>
</dbReference>
<dbReference type="EMBL" id="HBFQ01017224">
    <property type="protein sequence ID" value="CAD8837623.1"/>
    <property type="molecule type" value="Transcribed_RNA"/>
</dbReference>
<proteinExistence type="inferred from homology"/>
<feature type="region of interest" description="Disordered" evidence="8">
    <location>
        <begin position="1"/>
        <end position="54"/>
    </location>
</feature>
<keyword evidence="5" id="KW-0862">Zinc</keyword>
<evidence type="ECO:0000256" key="2">
    <source>
        <dbReference type="ARBA" id="ARBA00017908"/>
    </source>
</evidence>
<evidence type="ECO:0000256" key="6">
    <source>
        <dbReference type="PROSITE-ProRule" id="PRU00175"/>
    </source>
</evidence>
<keyword evidence="3" id="KW-0479">Metal-binding</keyword>
<accession>A0A7S0ZZM0</accession>
<dbReference type="Pfam" id="PF00498">
    <property type="entry name" value="FHA"/>
    <property type="match status" value="1"/>
</dbReference>
<dbReference type="GO" id="GO:0004842">
    <property type="term" value="F:ubiquitin-protein transferase activity"/>
    <property type="evidence" value="ECO:0007669"/>
    <property type="project" value="TreeGrafter"/>
</dbReference>
<evidence type="ECO:0000256" key="4">
    <source>
        <dbReference type="ARBA" id="ARBA00022771"/>
    </source>
</evidence>
<evidence type="ECO:0000313" key="11">
    <source>
        <dbReference type="EMBL" id="CAD8837623.1"/>
    </source>
</evidence>
<dbReference type="PROSITE" id="PS50006">
    <property type="entry name" value="FHA_DOMAIN"/>
    <property type="match status" value="1"/>
</dbReference>
<comment type="similarity">
    <text evidence="1">Belongs to the CHFR family.</text>
</comment>
<feature type="domain" description="FHA" evidence="9">
    <location>
        <begin position="94"/>
        <end position="151"/>
    </location>
</feature>
<dbReference type="CDD" id="cd00060">
    <property type="entry name" value="FHA"/>
    <property type="match status" value="1"/>
</dbReference>
<dbReference type="PANTHER" id="PTHR16079:SF4">
    <property type="entry name" value="E3 UBIQUITIN-PROTEIN LIGASE CHFR"/>
    <property type="match status" value="1"/>
</dbReference>
<dbReference type="GO" id="GO:0006511">
    <property type="term" value="P:ubiquitin-dependent protein catabolic process"/>
    <property type="evidence" value="ECO:0007669"/>
    <property type="project" value="TreeGrafter"/>
</dbReference>
<dbReference type="InterPro" id="IPR017907">
    <property type="entry name" value="Znf_RING_CS"/>
</dbReference>
<dbReference type="Gene3D" id="3.30.40.10">
    <property type="entry name" value="Zinc/RING finger domain, C3HC4 (zinc finger)"/>
    <property type="match status" value="1"/>
</dbReference>
<dbReference type="PANTHER" id="PTHR16079">
    <property type="entry name" value="UBIQUITIN LIGASE PROTEIN CHFR"/>
    <property type="match status" value="1"/>
</dbReference>
<dbReference type="SMART" id="SM00184">
    <property type="entry name" value="RING"/>
    <property type="match status" value="1"/>
</dbReference>
<feature type="coiled-coil region" evidence="7">
    <location>
        <begin position="189"/>
        <end position="223"/>
    </location>
</feature>
<dbReference type="GO" id="GO:0016567">
    <property type="term" value="P:protein ubiquitination"/>
    <property type="evidence" value="ECO:0007669"/>
    <property type="project" value="TreeGrafter"/>
</dbReference>
<dbReference type="GO" id="GO:0008270">
    <property type="term" value="F:zinc ion binding"/>
    <property type="evidence" value="ECO:0007669"/>
    <property type="project" value="UniProtKB-KW"/>
</dbReference>
<evidence type="ECO:0000256" key="8">
    <source>
        <dbReference type="SAM" id="MobiDB-lite"/>
    </source>
</evidence>
<keyword evidence="4 6" id="KW-0863">Zinc-finger</keyword>